<proteinExistence type="inferred from homology"/>
<keyword evidence="7 8" id="KW-0998">Cell outer membrane</keyword>
<feature type="domain" description="TonB-dependent receptor-like beta-barrel" evidence="10">
    <location>
        <begin position="415"/>
        <end position="1010"/>
    </location>
</feature>
<evidence type="ECO:0000256" key="2">
    <source>
        <dbReference type="ARBA" id="ARBA00022448"/>
    </source>
</evidence>
<evidence type="ECO:0000313" key="13">
    <source>
        <dbReference type="Proteomes" id="UP000266118"/>
    </source>
</evidence>
<dbReference type="InterPro" id="IPR012910">
    <property type="entry name" value="Plug_dom"/>
</dbReference>
<organism evidence="12 13">
    <name type="scientific">Arachidicoccus soli</name>
    <dbReference type="NCBI Taxonomy" id="2341117"/>
    <lineage>
        <taxon>Bacteria</taxon>
        <taxon>Pseudomonadati</taxon>
        <taxon>Bacteroidota</taxon>
        <taxon>Chitinophagia</taxon>
        <taxon>Chitinophagales</taxon>
        <taxon>Chitinophagaceae</taxon>
        <taxon>Arachidicoccus</taxon>
    </lineage>
</organism>
<keyword evidence="6 8" id="KW-0472">Membrane</keyword>
<dbReference type="InterPro" id="IPR008969">
    <property type="entry name" value="CarboxyPept-like_regulatory"/>
</dbReference>
<keyword evidence="3 8" id="KW-1134">Transmembrane beta strand</keyword>
<accession>A0A386HT01</accession>
<sequence>MNNYFKYFNNKKTMSKKPIEHSINFLPKINKIPLLLIAVLFTGSLWAQAVNRQISGVVKNTDNKSLSGASVLIIGEKTGTFTNADGTFTLDVKNDADTLLVSFIGYNSKKVVVGSNSALNIVLERNEKDNELDQVVVVGYGTQKKISVTGGVDVVAGDKLTSRAVPNVTQALEGTSPSLVIQQKSFEPGQGVNINLRGVGTLGDNTPLVVIDGLIGGDLNSLNPNDIASISILKDAGAAAIYGSRSANGVILVTTKMGKAGPGKITYNGIASIIHPHFYIKPVPGYENMILKDQALVNVGQTPTYSPLDIEKQKESGDQEWILNAIFKDAVQQNHNLSISGGSGNTNYMISAGYMDEGSNFVGPQKGLKRYNYRMNLASTVGRLKVTSILAYTRNEIRDHSYSTGTLVADAERTPPLYALKDSLGRYLINDVLAQFNPLGILEKGGYREYDNDNLFGTISGDLSLARGLSLKGVFGGTLDANHEFYRTDYVPFYRPGTPVGGDPSGVYGSSLGSTTGDQNSKNILLNSQLLLQYTRTIGKNNFLVMGGITSESNTSKSNHVALEYTSPDLDLPGSNTIADVGQQQITPQGTNESALNSYIGRATYSYDNKYFGEVAFRADGSSKFSVNNRWGYFPSISGGWLISKENFFQQGKISNFVDELKLRSSYGILGNQNVGNYQYQTTYFVFSNAYGFNNNSVAGTGFNTANPDIRWETAHTFNVGTDIAMFHNKLSVTFDYFNKLTTNILQQPNLPGTYGGSNVDFNIASVRNRGWELTINYKSHGVLFDHSLSFNIGDTKNEIVKMANGQDRIQSIGELQIIYAKGIPIGSYVGFKRDGFFQNLDDVQNKPKFVGLAVQPGDISYKDKNGDGIIDDNDRYILGNPFPRYTFGLNYDLGFKNFDLNLLIQGVGKRDMALRGELIEPFHVNYSYVIFQHQLDFWTPTNPNAKYPILATTNSSSNTNNFRKGSDLNIFNGAYARLKNVQFGYSLPDHLTKKMGIQKLRFYLTGQNLLTLAATKFVDPESTEFSNNLSTGGANSARNYPSLIDYGFGLDVTF</sequence>
<evidence type="ECO:0000256" key="3">
    <source>
        <dbReference type="ARBA" id="ARBA00022452"/>
    </source>
</evidence>
<dbReference type="InterPro" id="IPR037066">
    <property type="entry name" value="Plug_dom_sf"/>
</dbReference>
<evidence type="ECO:0000259" key="10">
    <source>
        <dbReference type="Pfam" id="PF00593"/>
    </source>
</evidence>
<evidence type="ECO:0000259" key="11">
    <source>
        <dbReference type="Pfam" id="PF07715"/>
    </source>
</evidence>
<evidence type="ECO:0000256" key="6">
    <source>
        <dbReference type="ARBA" id="ARBA00023136"/>
    </source>
</evidence>
<dbReference type="GO" id="GO:0009279">
    <property type="term" value="C:cell outer membrane"/>
    <property type="evidence" value="ECO:0007669"/>
    <property type="project" value="UniProtKB-SubCell"/>
</dbReference>
<dbReference type="InterPro" id="IPR036942">
    <property type="entry name" value="Beta-barrel_TonB_sf"/>
</dbReference>
<evidence type="ECO:0000256" key="7">
    <source>
        <dbReference type="ARBA" id="ARBA00023237"/>
    </source>
</evidence>
<dbReference type="SUPFAM" id="SSF56935">
    <property type="entry name" value="Porins"/>
    <property type="match status" value="1"/>
</dbReference>
<dbReference type="EMBL" id="CP032489">
    <property type="protein sequence ID" value="AYD49005.1"/>
    <property type="molecule type" value="Genomic_DNA"/>
</dbReference>
<dbReference type="Proteomes" id="UP000266118">
    <property type="component" value="Chromosome"/>
</dbReference>
<evidence type="ECO:0000256" key="8">
    <source>
        <dbReference type="PROSITE-ProRule" id="PRU01360"/>
    </source>
</evidence>
<dbReference type="InterPro" id="IPR039426">
    <property type="entry name" value="TonB-dep_rcpt-like"/>
</dbReference>
<dbReference type="Gene3D" id="2.60.40.1120">
    <property type="entry name" value="Carboxypeptidase-like, regulatory domain"/>
    <property type="match status" value="1"/>
</dbReference>
<dbReference type="AlphaFoldDB" id="A0A386HT01"/>
<dbReference type="InterPro" id="IPR023997">
    <property type="entry name" value="TonB-dep_OMP_SusC/RagA_CS"/>
</dbReference>
<keyword evidence="2 8" id="KW-0813">Transport</keyword>
<dbReference type="NCBIfam" id="TIGR04057">
    <property type="entry name" value="SusC_RagA_signa"/>
    <property type="match status" value="1"/>
</dbReference>
<dbReference type="SUPFAM" id="SSF49464">
    <property type="entry name" value="Carboxypeptidase regulatory domain-like"/>
    <property type="match status" value="1"/>
</dbReference>
<dbReference type="PROSITE" id="PS52016">
    <property type="entry name" value="TONB_DEPENDENT_REC_3"/>
    <property type="match status" value="1"/>
</dbReference>
<dbReference type="NCBIfam" id="TIGR04056">
    <property type="entry name" value="OMP_RagA_SusC"/>
    <property type="match status" value="1"/>
</dbReference>
<dbReference type="Pfam" id="PF00593">
    <property type="entry name" value="TonB_dep_Rec_b-barrel"/>
    <property type="match status" value="1"/>
</dbReference>
<name>A0A386HT01_9BACT</name>
<feature type="domain" description="TonB-dependent receptor plug" evidence="11">
    <location>
        <begin position="145"/>
        <end position="250"/>
    </location>
</feature>
<keyword evidence="4 8" id="KW-0812">Transmembrane</keyword>
<evidence type="ECO:0000313" key="12">
    <source>
        <dbReference type="EMBL" id="AYD49005.1"/>
    </source>
</evidence>
<dbReference type="KEGG" id="ark:D6B99_16125"/>
<dbReference type="Pfam" id="PF13715">
    <property type="entry name" value="CarbopepD_reg_2"/>
    <property type="match status" value="1"/>
</dbReference>
<protein>
    <submittedName>
        <fullName evidence="12">TonB-dependent receptor</fullName>
    </submittedName>
</protein>
<evidence type="ECO:0000256" key="5">
    <source>
        <dbReference type="ARBA" id="ARBA00023077"/>
    </source>
</evidence>
<dbReference type="InterPro" id="IPR000531">
    <property type="entry name" value="Beta-barrel_TonB"/>
</dbReference>
<keyword evidence="13" id="KW-1185">Reference proteome</keyword>
<dbReference type="Pfam" id="PF07715">
    <property type="entry name" value="Plug"/>
    <property type="match status" value="1"/>
</dbReference>
<dbReference type="InterPro" id="IPR023996">
    <property type="entry name" value="TonB-dep_OMP_SusC/RagA"/>
</dbReference>
<keyword evidence="5 9" id="KW-0798">TonB box</keyword>
<dbReference type="Gene3D" id="2.40.170.20">
    <property type="entry name" value="TonB-dependent receptor, beta-barrel domain"/>
    <property type="match status" value="1"/>
</dbReference>
<dbReference type="Gene3D" id="2.170.130.10">
    <property type="entry name" value="TonB-dependent receptor, plug domain"/>
    <property type="match status" value="1"/>
</dbReference>
<gene>
    <name evidence="12" type="ORF">D6B99_16125</name>
</gene>
<evidence type="ECO:0000256" key="9">
    <source>
        <dbReference type="RuleBase" id="RU003357"/>
    </source>
</evidence>
<comment type="subcellular location">
    <subcellularLocation>
        <location evidence="1 8">Cell outer membrane</location>
        <topology evidence="1 8">Multi-pass membrane protein</topology>
    </subcellularLocation>
</comment>
<comment type="similarity">
    <text evidence="8 9">Belongs to the TonB-dependent receptor family.</text>
</comment>
<dbReference type="OrthoDB" id="899266at2"/>
<evidence type="ECO:0000256" key="4">
    <source>
        <dbReference type="ARBA" id="ARBA00022692"/>
    </source>
</evidence>
<keyword evidence="12" id="KW-0675">Receptor</keyword>
<evidence type="ECO:0000256" key="1">
    <source>
        <dbReference type="ARBA" id="ARBA00004571"/>
    </source>
</evidence>
<reference evidence="12 13" key="1">
    <citation type="submission" date="2018-09" db="EMBL/GenBank/DDBJ databases">
        <title>Arachidicoccus sp. nov., a bacterium isolated from soil.</title>
        <authorList>
            <person name="Weon H.-Y."/>
            <person name="Kwon S.-W."/>
            <person name="Lee S.A."/>
        </authorList>
    </citation>
    <scope>NUCLEOTIDE SEQUENCE [LARGE SCALE GENOMIC DNA]</scope>
    <source>
        <strain evidence="12 13">KIS59-12</strain>
    </source>
</reference>